<dbReference type="Proteomes" id="UP000320390">
    <property type="component" value="Chromosome"/>
</dbReference>
<dbReference type="EMBL" id="CP036434">
    <property type="protein sequence ID" value="QDV08671.1"/>
    <property type="molecule type" value="Genomic_DNA"/>
</dbReference>
<dbReference type="InterPro" id="IPR050712">
    <property type="entry name" value="NAD(P)H-dep_reductase"/>
</dbReference>
<dbReference type="AlphaFoldDB" id="A0A518EX82"/>
<keyword evidence="3" id="KW-1185">Reference proteome</keyword>
<evidence type="ECO:0000313" key="2">
    <source>
        <dbReference type="EMBL" id="QDV08671.1"/>
    </source>
</evidence>
<dbReference type="InterPro" id="IPR029039">
    <property type="entry name" value="Flavoprotein-like_sf"/>
</dbReference>
<protein>
    <submittedName>
        <fullName evidence="2">FMN-dependent NADPH-azoreductase</fullName>
        <ecNumber evidence="2">1.7.-.-</ecNumber>
    </submittedName>
</protein>
<name>A0A518EX82_9BACT</name>
<organism evidence="2 3">
    <name type="scientific">Saltatorellus ferox</name>
    <dbReference type="NCBI Taxonomy" id="2528018"/>
    <lineage>
        <taxon>Bacteria</taxon>
        <taxon>Pseudomonadati</taxon>
        <taxon>Planctomycetota</taxon>
        <taxon>Planctomycetia</taxon>
        <taxon>Planctomycetia incertae sedis</taxon>
        <taxon>Saltatorellus</taxon>
    </lineage>
</organism>
<dbReference type="Gene3D" id="3.40.50.360">
    <property type="match status" value="1"/>
</dbReference>
<dbReference type="GO" id="GO:0005829">
    <property type="term" value="C:cytosol"/>
    <property type="evidence" value="ECO:0007669"/>
    <property type="project" value="TreeGrafter"/>
</dbReference>
<dbReference type="PANTHER" id="PTHR30543">
    <property type="entry name" value="CHROMATE REDUCTASE"/>
    <property type="match status" value="1"/>
</dbReference>
<keyword evidence="2" id="KW-0560">Oxidoreductase</keyword>
<feature type="domain" description="NADPH-dependent FMN reductase-like" evidence="1">
    <location>
        <begin position="6"/>
        <end position="159"/>
    </location>
</feature>
<dbReference type="OrthoDB" id="9806724at2"/>
<sequence>MPQAKPKLVAFAGSHRTGSWNVKLIHAAAEEARAQGADVEVIDLGALPMPIFDEDLEAAGTPENAATFKAKLKAADGFLISSPEYNSAYPALVKNVIDWASRPAPEEAPLAAFSGKACGLFAASPGALGGIRMLPQLRNLLANIGVHVVPTQFGLGKAHEAFGPGGKLTDERALGMVKRVVQQTIEIASR</sequence>
<dbReference type="EC" id="1.7.-.-" evidence="2"/>
<dbReference type="GO" id="GO:0016491">
    <property type="term" value="F:oxidoreductase activity"/>
    <property type="evidence" value="ECO:0007669"/>
    <property type="project" value="UniProtKB-KW"/>
</dbReference>
<dbReference type="Pfam" id="PF03358">
    <property type="entry name" value="FMN_red"/>
    <property type="match status" value="1"/>
</dbReference>
<dbReference type="SUPFAM" id="SSF52218">
    <property type="entry name" value="Flavoproteins"/>
    <property type="match status" value="1"/>
</dbReference>
<gene>
    <name evidence="2" type="primary">azr</name>
    <name evidence="2" type="ORF">Poly30_42240</name>
</gene>
<evidence type="ECO:0000259" key="1">
    <source>
        <dbReference type="Pfam" id="PF03358"/>
    </source>
</evidence>
<dbReference type="GO" id="GO:0010181">
    <property type="term" value="F:FMN binding"/>
    <property type="evidence" value="ECO:0007669"/>
    <property type="project" value="TreeGrafter"/>
</dbReference>
<accession>A0A518EX82</accession>
<reference evidence="2 3" key="1">
    <citation type="submission" date="2019-02" db="EMBL/GenBank/DDBJ databases">
        <title>Deep-cultivation of Planctomycetes and their phenomic and genomic characterization uncovers novel biology.</title>
        <authorList>
            <person name="Wiegand S."/>
            <person name="Jogler M."/>
            <person name="Boedeker C."/>
            <person name="Pinto D."/>
            <person name="Vollmers J."/>
            <person name="Rivas-Marin E."/>
            <person name="Kohn T."/>
            <person name="Peeters S.H."/>
            <person name="Heuer A."/>
            <person name="Rast P."/>
            <person name="Oberbeckmann S."/>
            <person name="Bunk B."/>
            <person name="Jeske O."/>
            <person name="Meyerdierks A."/>
            <person name="Storesund J.E."/>
            <person name="Kallscheuer N."/>
            <person name="Luecker S."/>
            <person name="Lage O.M."/>
            <person name="Pohl T."/>
            <person name="Merkel B.J."/>
            <person name="Hornburger P."/>
            <person name="Mueller R.-W."/>
            <person name="Bruemmer F."/>
            <person name="Labrenz M."/>
            <person name="Spormann A.M."/>
            <person name="Op den Camp H."/>
            <person name="Overmann J."/>
            <person name="Amann R."/>
            <person name="Jetten M.S.M."/>
            <person name="Mascher T."/>
            <person name="Medema M.H."/>
            <person name="Devos D.P."/>
            <person name="Kaster A.-K."/>
            <person name="Ovreas L."/>
            <person name="Rohde M."/>
            <person name="Galperin M.Y."/>
            <person name="Jogler C."/>
        </authorList>
    </citation>
    <scope>NUCLEOTIDE SEQUENCE [LARGE SCALE GENOMIC DNA]</scope>
    <source>
        <strain evidence="2 3">Poly30</strain>
    </source>
</reference>
<dbReference type="RefSeq" id="WP_145201752.1">
    <property type="nucleotide sequence ID" value="NZ_CP036434.1"/>
</dbReference>
<dbReference type="PANTHER" id="PTHR30543:SF21">
    <property type="entry name" value="NAD(P)H-DEPENDENT FMN REDUCTASE LOT6"/>
    <property type="match status" value="1"/>
</dbReference>
<evidence type="ECO:0000313" key="3">
    <source>
        <dbReference type="Proteomes" id="UP000320390"/>
    </source>
</evidence>
<dbReference type="InterPro" id="IPR005025">
    <property type="entry name" value="FMN_Rdtase-like_dom"/>
</dbReference>
<proteinExistence type="predicted"/>